<dbReference type="PANTHER" id="PTHR30531">
    <property type="entry name" value="FLAGELLAR BIOSYNTHETIC PROTEIN FLHB"/>
    <property type="match status" value="1"/>
</dbReference>
<evidence type="ECO:0000313" key="15">
    <source>
        <dbReference type="Proteomes" id="UP000243494"/>
    </source>
</evidence>
<dbReference type="GO" id="GO:0044780">
    <property type="term" value="P:bacterial-type flagellum assembly"/>
    <property type="evidence" value="ECO:0007669"/>
    <property type="project" value="InterPro"/>
</dbReference>
<dbReference type="Pfam" id="PF01311">
    <property type="entry name" value="Bac_export_1"/>
    <property type="match status" value="1"/>
</dbReference>
<evidence type="ECO:0000256" key="4">
    <source>
        <dbReference type="ARBA" id="ARBA00021622"/>
    </source>
</evidence>
<gene>
    <name evidence="13" type="primary">flhB</name>
    <name evidence="14" type="ORF">CHF27_002570</name>
</gene>
<feature type="transmembrane region" description="Helical" evidence="13">
    <location>
        <begin position="163"/>
        <end position="185"/>
    </location>
</feature>
<dbReference type="InterPro" id="IPR002010">
    <property type="entry name" value="T3SS_IM_R"/>
</dbReference>
<dbReference type="GO" id="GO:0006605">
    <property type="term" value="P:protein targeting"/>
    <property type="evidence" value="ECO:0007669"/>
    <property type="project" value="InterPro"/>
</dbReference>
<feature type="transmembrane region" description="Helical" evidence="13">
    <location>
        <begin position="282"/>
        <end position="303"/>
    </location>
</feature>
<comment type="caution">
    <text evidence="13">Lacks conserved residue(s) required for the propagation of feature annotation.</text>
</comment>
<dbReference type="NCBIfam" id="TIGR00328">
    <property type="entry name" value="flhB"/>
    <property type="match status" value="1"/>
</dbReference>
<evidence type="ECO:0000256" key="13">
    <source>
        <dbReference type="RuleBase" id="RU364091"/>
    </source>
</evidence>
<dbReference type="EMBL" id="NOJZ02000002">
    <property type="protein sequence ID" value="RDY24543.1"/>
    <property type="molecule type" value="Genomic_DNA"/>
</dbReference>
<comment type="caution">
    <text evidence="14">The sequence shown here is derived from an EMBL/GenBank/DDBJ whole genome shotgun (WGS) entry which is preliminary data.</text>
</comment>
<comment type="subcellular location">
    <subcellularLocation>
        <location evidence="1">Cell membrane</location>
        <topology evidence="1">Multi-pass membrane protein</topology>
    </subcellularLocation>
</comment>
<keyword evidence="9 13" id="KW-0653">Protein transport</keyword>
<dbReference type="FunFam" id="3.40.1690.10:FF:000001">
    <property type="entry name" value="Flagellar biosynthetic protein FlhB"/>
    <property type="match status" value="1"/>
</dbReference>
<keyword evidence="15" id="KW-1185">Reference proteome</keyword>
<feature type="transmembrane region" description="Helical" evidence="13">
    <location>
        <begin position="442"/>
        <end position="460"/>
    </location>
</feature>
<evidence type="ECO:0000256" key="6">
    <source>
        <dbReference type="ARBA" id="ARBA00022475"/>
    </source>
</evidence>
<feature type="transmembrane region" description="Helical" evidence="13">
    <location>
        <begin position="30"/>
        <end position="47"/>
    </location>
</feature>
<evidence type="ECO:0000256" key="5">
    <source>
        <dbReference type="ARBA" id="ARBA00022448"/>
    </source>
</evidence>
<dbReference type="Pfam" id="PF01312">
    <property type="entry name" value="Bac_export_2"/>
    <property type="match status" value="1"/>
</dbReference>
<feature type="transmembrane region" description="Helical" evidence="13">
    <location>
        <begin position="68"/>
        <end position="87"/>
    </location>
</feature>
<evidence type="ECO:0000256" key="11">
    <source>
        <dbReference type="ARBA" id="ARBA00023136"/>
    </source>
</evidence>
<protein>
    <recommendedName>
        <fullName evidence="4 13">Flagellar biosynthetic protein FlhB</fullName>
    </recommendedName>
</protein>
<dbReference type="GO" id="GO:0005886">
    <property type="term" value="C:plasma membrane"/>
    <property type="evidence" value="ECO:0007669"/>
    <property type="project" value="UniProtKB-SubCell"/>
</dbReference>
<dbReference type="PANTHER" id="PTHR30531:SF12">
    <property type="entry name" value="FLAGELLAR BIOSYNTHETIC PROTEIN FLHB"/>
    <property type="match status" value="1"/>
</dbReference>
<accession>A0A371IVN0</accession>
<comment type="similarity">
    <text evidence="2">Belongs to the FliR/MopE/SpaR family.</text>
</comment>
<dbReference type="GO" id="GO:0009306">
    <property type="term" value="P:protein secretion"/>
    <property type="evidence" value="ECO:0007669"/>
    <property type="project" value="InterPro"/>
</dbReference>
<evidence type="ECO:0000256" key="7">
    <source>
        <dbReference type="ARBA" id="ARBA00022692"/>
    </source>
</evidence>
<keyword evidence="7 13" id="KW-0812">Transmembrane</keyword>
<feature type="transmembrane region" description="Helical" evidence="13">
    <location>
        <begin position="395"/>
        <end position="413"/>
    </location>
</feature>
<keyword evidence="5 13" id="KW-0813">Transport</keyword>
<evidence type="ECO:0000256" key="8">
    <source>
        <dbReference type="ARBA" id="ARBA00022795"/>
    </source>
</evidence>
<dbReference type="SUPFAM" id="SSF160544">
    <property type="entry name" value="EscU C-terminal domain-like"/>
    <property type="match status" value="1"/>
</dbReference>
<feature type="transmembrane region" description="Helical" evidence="13">
    <location>
        <begin position="341"/>
        <end position="365"/>
    </location>
</feature>
<sequence>MILIFIRLITFFASINVIFPSGTPKVFKVIFSLFMSVVVSFTVDVDVQIESTISLINFSVTETMTGLVLGYITSICFNSLKIGGSLIDQQLGLSMANIYDPNTKDQSTLISNLMYWMGIVIFFGINGHHMLIRGIQQSFLLVPVGESIISNNLQYIINVFVQYVIIGIKIAIPIIISLIIADLIMSLISRSIPQLNVMIVGMPLKLLVGIMILMISLPFILTEIHNLFNKLPHILDGTLAMNGSYLGPIGIILSAGDKTEEPTAKKKSDARKKGNLAKSKEIVNAVSLVAILLLIYIMGNFMISEFKTFFITFFSQDLTKTIDYNFLQNLSIDVGISFMKLFLPMGGVIMVVSIIANIAQTGFLLTGEGLKPQLSKINPISGLKNMFSLKALGNMVKSIVIMTILLVIGYSFVKNNFEGIIKMGDIYFPYMIYTVIDLIKELLGRISIAVVIIAVVDFVYQKFTHKKGLRMTKQEIKEEYRQMEGDPQLKGKIKQKQREMASQRMMQAVPSATVIVTNPTHISIAIRYEKGKDTTPVVVAKGADVVAFKIREIAKEHDIPIIENKPLARLIYKKVEIDQEIPEDMYQAVAEVLVAVYKIKNRYKRM</sequence>
<dbReference type="Gene3D" id="3.40.1690.10">
    <property type="entry name" value="secretion proteins EscU"/>
    <property type="match status" value="1"/>
</dbReference>
<dbReference type="Gene3D" id="6.10.250.2080">
    <property type="match status" value="1"/>
</dbReference>
<comment type="similarity">
    <text evidence="3 13">Belongs to the type III secretion exporter family.</text>
</comment>
<dbReference type="NCBIfam" id="NF009411">
    <property type="entry name" value="PRK12772.1"/>
    <property type="match status" value="1"/>
</dbReference>
<keyword evidence="11 13" id="KW-0472">Membrane</keyword>
<evidence type="ECO:0000256" key="10">
    <source>
        <dbReference type="ARBA" id="ARBA00022989"/>
    </source>
</evidence>
<dbReference type="InterPro" id="IPR029025">
    <property type="entry name" value="T3SS_substrate_exporter_C"/>
</dbReference>
<organism evidence="14 15">
    <name type="scientific">Romboutsia maritimum</name>
    <dbReference type="NCBI Taxonomy" id="2020948"/>
    <lineage>
        <taxon>Bacteria</taxon>
        <taxon>Bacillati</taxon>
        <taxon>Bacillota</taxon>
        <taxon>Clostridia</taxon>
        <taxon>Peptostreptococcales</taxon>
        <taxon>Peptostreptococcaceae</taxon>
        <taxon>Romboutsia</taxon>
    </lineage>
</organism>
<dbReference type="AlphaFoldDB" id="A0A371IVN0"/>
<dbReference type="Proteomes" id="UP000243494">
    <property type="component" value="Unassembled WGS sequence"/>
</dbReference>
<dbReference type="OrthoDB" id="9807950at2"/>
<name>A0A371IVN0_9FIRM</name>
<feature type="transmembrane region" description="Helical" evidence="13">
    <location>
        <begin position="197"/>
        <end position="221"/>
    </location>
</feature>
<evidence type="ECO:0000256" key="1">
    <source>
        <dbReference type="ARBA" id="ARBA00004651"/>
    </source>
</evidence>
<keyword evidence="12 13" id="KW-1006">Bacterial flagellum protein export</keyword>
<evidence type="ECO:0000256" key="12">
    <source>
        <dbReference type="ARBA" id="ARBA00023225"/>
    </source>
</evidence>
<keyword evidence="8 13" id="KW-1005">Bacterial flagellum biogenesis</keyword>
<proteinExistence type="inferred from homology"/>
<feature type="transmembrane region" description="Helical" evidence="13">
    <location>
        <begin position="107"/>
        <end position="126"/>
    </location>
</feature>
<dbReference type="InterPro" id="IPR006136">
    <property type="entry name" value="FlhB"/>
</dbReference>
<dbReference type="PRINTS" id="PR00950">
    <property type="entry name" value="TYPE3IMSPROT"/>
</dbReference>
<evidence type="ECO:0000256" key="9">
    <source>
        <dbReference type="ARBA" id="ARBA00022927"/>
    </source>
</evidence>
<keyword evidence="10 13" id="KW-1133">Transmembrane helix</keyword>
<evidence type="ECO:0000313" key="14">
    <source>
        <dbReference type="EMBL" id="RDY24543.1"/>
    </source>
</evidence>
<dbReference type="RefSeq" id="WP_095405929.1">
    <property type="nucleotide sequence ID" value="NZ_NOJZ02000002.1"/>
</dbReference>
<reference evidence="14 15" key="1">
    <citation type="journal article" date="2017" name="Genome Announc.">
        <title>Draft Genome Sequence of Romboutsia maritimum sp. nov. Strain CCRI-22766(T), Isolated from Coastal Estuarine Mud.</title>
        <authorList>
            <person name="Maheux A.F."/>
            <person name="Boudreau D.K."/>
            <person name="Berube E."/>
            <person name="Boissinot M."/>
            <person name="Raymond F."/>
            <person name="Brodeur S."/>
            <person name="Corbeil J."/>
            <person name="Brightwell G."/>
            <person name="Broda D."/>
            <person name="Omar R.F."/>
            <person name="Bergeron M.G."/>
        </authorList>
    </citation>
    <scope>NUCLEOTIDE SEQUENCE [LARGE SCALE GENOMIC DNA]</scope>
    <source>
        <strain evidence="14 15">CCRI-22766</strain>
    </source>
</reference>
<dbReference type="InterPro" id="IPR006135">
    <property type="entry name" value="T3SS_substrate_exporter"/>
</dbReference>
<keyword evidence="6 13" id="KW-1003">Cell membrane</keyword>
<evidence type="ECO:0000256" key="2">
    <source>
        <dbReference type="ARBA" id="ARBA00009772"/>
    </source>
</evidence>
<comment type="function">
    <text evidence="13">Required for formation of the rod structure in the basal body of the flagellar apparatus. Together with FliI and FliH, may constitute the export apparatus of flagellin.</text>
</comment>
<evidence type="ECO:0000256" key="3">
    <source>
        <dbReference type="ARBA" id="ARBA00010690"/>
    </source>
</evidence>